<reference evidence="1" key="1">
    <citation type="submission" date="2016-08" db="EMBL/GenBank/DDBJ databases">
        <authorList>
            <person name="Ngugi D.K."/>
            <person name="Miyake S."/>
            <person name="Stingl U."/>
        </authorList>
    </citation>
    <scope>NUCLEOTIDE SEQUENCE</scope>
    <source>
        <strain evidence="1">SCG-D08WGA-EpuloA1</strain>
    </source>
</reference>
<dbReference type="EMBL" id="LJHD01000063">
    <property type="protein sequence ID" value="ONI45386.1"/>
    <property type="molecule type" value="Genomic_DNA"/>
</dbReference>
<gene>
    <name evidence="1" type="ORF">AN640_04625</name>
</gene>
<dbReference type="Proteomes" id="UP000188637">
    <property type="component" value="Unassembled WGS sequence"/>
</dbReference>
<comment type="caution">
    <text evidence="1">The sequence shown here is derived from an EMBL/GenBank/DDBJ whole genome shotgun (WGS) entry which is preliminary data.</text>
</comment>
<protein>
    <submittedName>
        <fullName evidence="1">Uncharacterized protein</fullName>
    </submittedName>
</protein>
<keyword evidence="2" id="KW-1185">Reference proteome</keyword>
<evidence type="ECO:0000313" key="1">
    <source>
        <dbReference type="EMBL" id="ONI45386.1"/>
    </source>
</evidence>
<name>A0ACC8XIS7_9FIRM</name>
<organism evidence="1 2">
    <name type="scientific">Candidatus Epulonipiscium fishelsonii</name>
    <dbReference type="NCBI Taxonomy" id="77094"/>
    <lineage>
        <taxon>Bacteria</taxon>
        <taxon>Bacillati</taxon>
        <taxon>Bacillota</taxon>
        <taxon>Clostridia</taxon>
        <taxon>Lachnospirales</taxon>
        <taxon>Lachnospiraceae</taxon>
        <taxon>Candidatus Epulonipiscium</taxon>
    </lineage>
</organism>
<proteinExistence type="predicted"/>
<sequence length="121" mass="14389">MSLETCRLCKEKFEFKYDLQNDSLICKECMLDEAKILEYVQNFLDTNNSNILRSQIYKKTGVSTRYLQQLINEEKIKWDNIELESFCINCGEPAEKLICDNCKITFKHEIDRLHKALRNKL</sequence>
<accession>A0ACC8XIS7</accession>
<evidence type="ECO:0000313" key="2">
    <source>
        <dbReference type="Proteomes" id="UP000188637"/>
    </source>
</evidence>